<evidence type="ECO:0000313" key="4">
    <source>
        <dbReference type="Proteomes" id="UP000290289"/>
    </source>
</evidence>
<organism evidence="3 4">
    <name type="scientific">Malus domestica</name>
    <name type="common">Apple</name>
    <name type="synonym">Pyrus malus</name>
    <dbReference type="NCBI Taxonomy" id="3750"/>
    <lineage>
        <taxon>Eukaryota</taxon>
        <taxon>Viridiplantae</taxon>
        <taxon>Streptophyta</taxon>
        <taxon>Embryophyta</taxon>
        <taxon>Tracheophyta</taxon>
        <taxon>Spermatophyta</taxon>
        <taxon>Magnoliopsida</taxon>
        <taxon>eudicotyledons</taxon>
        <taxon>Gunneridae</taxon>
        <taxon>Pentapetalae</taxon>
        <taxon>rosids</taxon>
        <taxon>fabids</taxon>
        <taxon>Rosales</taxon>
        <taxon>Rosaceae</taxon>
        <taxon>Amygdaloideae</taxon>
        <taxon>Maleae</taxon>
        <taxon>Malus</taxon>
    </lineage>
</organism>
<keyword evidence="4" id="KW-1185">Reference proteome</keyword>
<name>A0A498I7T3_MALDO</name>
<evidence type="ECO:0000259" key="2">
    <source>
        <dbReference type="Pfam" id="PF03407"/>
    </source>
</evidence>
<dbReference type="InterPro" id="IPR044821">
    <property type="entry name" value="At1g28695/At4g15970-like"/>
</dbReference>
<protein>
    <recommendedName>
        <fullName evidence="2">Nucleotide-diphospho-sugar transferase domain-containing protein</fullName>
    </recommendedName>
</protein>
<comment type="caution">
    <text evidence="3">The sequence shown here is derived from an EMBL/GenBank/DDBJ whole genome shotgun (WGS) entry which is preliminary data.</text>
</comment>
<dbReference type="Proteomes" id="UP000290289">
    <property type="component" value="Chromosome 14"/>
</dbReference>
<reference evidence="3 4" key="1">
    <citation type="submission" date="2018-10" db="EMBL/GenBank/DDBJ databases">
        <title>A high-quality apple genome assembly.</title>
        <authorList>
            <person name="Hu J."/>
        </authorList>
    </citation>
    <scope>NUCLEOTIDE SEQUENCE [LARGE SCALE GENOMIC DNA]</scope>
    <source>
        <strain evidence="4">cv. HFTH1</strain>
        <tissue evidence="3">Young leaf</tissue>
    </source>
</reference>
<dbReference type="InterPro" id="IPR005069">
    <property type="entry name" value="Nucl-diP-sugar_transferase"/>
</dbReference>
<proteinExistence type="predicted"/>
<dbReference type="Pfam" id="PF03407">
    <property type="entry name" value="Nucleotid_trans"/>
    <property type="match status" value="1"/>
</dbReference>
<feature type="domain" description="Nucleotide-diphospho-sugar transferase" evidence="2">
    <location>
        <begin position="46"/>
        <end position="105"/>
    </location>
</feature>
<dbReference type="PANTHER" id="PTHR46038:SF38">
    <property type="entry name" value="GLYCOSYLTRANSFERASE-RELATED"/>
    <property type="match status" value="1"/>
</dbReference>
<evidence type="ECO:0000313" key="3">
    <source>
        <dbReference type="EMBL" id="RXH77153.1"/>
    </source>
</evidence>
<evidence type="ECO:0000256" key="1">
    <source>
        <dbReference type="SAM" id="SignalP"/>
    </source>
</evidence>
<dbReference type="EMBL" id="RDQH01000340">
    <property type="protein sequence ID" value="RXH77153.1"/>
    <property type="molecule type" value="Genomic_DNA"/>
</dbReference>
<feature type="chain" id="PRO_5019866340" description="Nucleotide-diphospho-sugar transferase domain-containing protein" evidence="1">
    <location>
        <begin position="20"/>
        <end position="115"/>
    </location>
</feature>
<gene>
    <name evidence="3" type="ORF">DVH24_023427</name>
</gene>
<sequence>MKWMLKHLVVICLDEKAYARQVSHPHYYRLNTQGANFTREAATACHYDIQFSCDYFIGDPYTINIFPNTGLFYVKSNDRTVLFYKFWSPEIRIQKNRKQDVLNEINLISLLLRLY</sequence>
<feature type="signal peptide" evidence="1">
    <location>
        <begin position="1"/>
        <end position="19"/>
    </location>
</feature>
<dbReference type="PANTHER" id="PTHR46038">
    <property type="entry name" value="EXPRESSED PROTEIN-RELATED"/>
    <property type="match status" value="1"/>
</dbReference>
<keyword evidence="1" id="KW-0732">Signal</keyword>
<dbReference type="AlphaFoldDB" id="A0A498I7T3"/>
<accession>A0A498I7T3</accession>